<dbReference type="EMBL" id="WOBO01000036">
    <property type="protein sequence ID" value="MUK47531.1"/>
    <property type="molecule type" value="Genomic_DNA"/>
</dbReference>
<dbReference type="RefSeq" id="WP_155658441.1">
    <property type="nucleotide sequence ID" value="NZ_WOBO01000036.1"/>
</dbReference>
<sequence length="237" mass="27952">MKLNNLELHQFFQEKEILHLHHANTVATSVSFILSGGLLSRGDIEHSTLTQTIQESDEEDKEFDVWHDVFLDTADLHGYFPRQNLYGPVLFKFDINFLLQDDVDVWITKNNPMYWTAALSNEERYFQSVDELRSSWDQYERQKKMITIRKPGRPVLFSALEEIVIDDPRIQIHGDTHMFNEMKTALFSSTEGFQGLRDKFIIRECGYCYCRDNYLHQVSTEQSARLFLPKEHIHFPD</sequence>
<dbReference type="AlphaFoldDB" id="A0A6N3Z5R7"/>
<organism evidence="1 2">
    <name type="scientific">Aliivibrio fischeri</name>
    <name type="common">Vibrio fischeri</name>
    <dbReference type="NCBI Taxonomy" id="668"/>
    <lineage>
        <taxon>Bacteria</taxon>
        <taxon>Pseudomonadati</taxon>
        <taxon>Pseudomonadota</taxon>
        <taxon>Gammaproteobacteria</taxon>
        <taxon>Vibrionales</taxon>
        <taxon>Vibrionaceae</taxon>
        <taxon>Aliivibrio</taxon>
    </lineage>
</organism>
<evidence type="ECO:0000313" key="2">
    <source>
        <dbReference type="Proteomes" id="UP000435323"/>
    </source>
</evidence>
<gene>
    <name evidence="1" type="ORF">GNP77_19495</name>
</gene>
<dbReference type="Proteomes" id="UP000435323">
    <property type="component" value="Unassembled WGS sequence"/>
</dbReference>
<accession>A0A6N3Z5R7</accession>
<reference evidence="1 2" key="1">
    <citation type="submission" date="2019-11" db="EMBL/GenBank/DDBJ databases">
        <title>Using colonization assays and comparative genomics to discover symbiosis behaviors and factors in Vibrio fischeri.</title>
        <authorList>
            <person name="Bongrand C."/>
            <person name="Moriano-Gutierrez S."/>
            <person name="Arevalo P."/>
            <person name="Mcfall-Ngai M."/>
            <person name="Visick K."/>
            <person name="Polz M.F."/>
            <person name="Ruby E.G."/>
        </authorList>
    </citation>
    <scope>NUCLEOTIDE SEQUENCE [LARGE SCALE GENOMIC DNA]</scope>
    <source>
        <strain evidence="2">emors.3.2</strain>
    </source>
</reference>
<proteinExistence type="predicted"/>
<protein>
    <submittedName>
        <fullName evidence="1">Uncharacterized protein</fullName>
    </submittedName>
</protein>
<name>A0A6N3Z5R7_ALIFS</name>
<evidence type="ECO:0000313" key="1">
    <source>
        <dbReference type="EMBL" id="MUK47531.1"/>
    </source>
</evidence>
<comment type="caution">
    <text evidence="1">The sequence shown here is derived from an EMBL/GenBank/DDBJ whole genome shotgun (WGS) entry which is preliminary data.</text>
</comment>